<protein>
    <submittedName>
        <fullName evidence="2">Mitochondrial protein AtMg00300</fullName>
    </submittedName>
</protein>
<dbReference type="Proteomes" id="UP000790787">
    <property type="component" value="Chromosome 23"/>
</dbReference>
<reference evidence="1" key="1">
    <citation type="journal article" date="2014" name="Nat. Commun.">
        <title>The tobacco genome sequence and its comparison with those of tomato and potato.</title>
        <authorList>
            <person name="Sierro N."/>
            <person name="Battey J.N."/>
            <person name="Ouadi S."/>
            <person name="Bakaher N."/>
            <person name="Bovet L."/>
            <person name="Willig A."/>
            <person name="Goepfert S."/>
            <person name="Peitsch M.C."/>
            <person name="Ivanov N.V."/>
        </authorList>
    </citation>
    <scope>NUCLEOTIDE SEQUENCE [LARGE SCALE GENOMIC DNA]</scope>
</reference>
<name>A0AC58TXD6_TOBAC</name>
<gene>
    <name evidence="2" type="primary">LOC142177323</name>
</gene>
<dbReference type="RefSeq" id="XP_075101898.1">
    <property type="nucleotide sequence ID" value="XM_075245797.1"/>
</dbReference>
<organism evidence="1 2">
    <name type="scientific">Nicotiana tabacum</name>
    <name type="common">Common tobacco</name>
    <dbReference type="NCBI Taxonomy" id="4097"/>
    <lineage>
        <taxon>Eukaryota</taxon>
        <taxon>Viridiplantae</taxon>
        <taxon>Streptophyta</taxon>
        <taxon>Embryophyta</taxon>
        <taxon>Tracheophyta</taxon>
        <taxon>Spermatophyta</taxon>
        <taxon>Magnoliopsida</taxon>
        <taxon>eudicotyledons</taxon>
        <taxon>Gunneridae</taxon>
        <taxon>Pentapetalae</taxon>
        <taxon>asterids</taxon>
        <taxon>lamiids</taxon>
        <taxon>Solanales</taxon>
        <taxon>Solanaceae</taxon>
        <taxon>Nicotianoideae</taxon>
        <taxon>Nicotianeae</taxon>
        <taxon>Nicotiana</taxon>
    </lineage>
</organism>
<sequence length="192" mass="21793">MTRRAIFVVLAKLQILSHAIENVYYVNGLKYNLLSVSQICDKGNEVKFMSKSCTVTNLKTGELVLIAKRFKNIYVADFNSLNGGDLTCLNVINDDAELWYRRLGHASFTLFKKLIKKDVVHGLPKSKFKDHKVCDACAKGKQVRSSFKPKKEVSTSRPLDFIHMDLCGSMRIPSKGGKKYIFVIVDDYSRFT</sequence>
<reference evidence="2" key="2">
    <citation type="submission" date="2025-08" db="UniProtKB">
        <authorList>
            <consortium name="RefSeq"/>
        </authorList>
    </citation>
    <scope>IDENTIFICATION</scope>
    <source>
        <tissue evidence="2">Leaf</tissue>
    </source>
</reference>
<evidence type="ECO:0000313" key="2">
    <source>
        <dbReference type="RefSeq" id="XP_075101898.1"/>
    </source>
</evidence>
<keyword evidence="1" id="KW-1185">Reference proteome</keyword>
<evidence type="ECO:0000313" key="1">
    <source>
        <dbReference type="Proteomes" id="UP000790787"/>
    </source>
</evidence>
<proteinExistence type="predicted"/>
<accession>A0AC58TXD6</accession>